<keyword evidence="7" id="KW-1015">Disulfide bond</keyword>
<evidence type="ECO:0000256" key="4">
    <source>
        <dbReference type="ARBA" id="ARBA00022729"/>
    </source>
</evidence>
<feature type="chain" id="PRO_5041480748" description="Carboxylic ester hydrolase" evidence="8">
    <location>
        <begin position="21"/>
        <end position="545"/>
    </location>
</feature>
<protein>
    <recommendedName>
        <fullName evidence="8">Carboxylic ester hydrolase</fullName>
        <ecNumber evidence="8">3.1.1.-</ecNumber>
    </recommendedName>
</protein>
<dbReference type="SUPFAM" id="SSF53474">
    <property type="entry name" value="alpha/beta-Hydrolases"/>
    <property type="match status" value="1"/>
</dbReference>
<evidence type="ECO:0000256" key="7">
    <source>
        <dbReference type="ARBA" id="ARBA00023157"/>
    </source>
</evidence>
<dbReference type="InterPro" id="IPR011118">
    <property type="entry name" value="Tannase/feruloyl_esterase"/>
</dbReference>
<comment type="similarity">
    <text evidence="1 8">Belongs to the tannase family.</text>
</comment>
<accession>A0AA38RG64</accession>
<evidence type="ECO:0000256" key="5">
    <source>
        <dbReference type="ARBA" id="ARBA00022801"/>
    </source>
</evidence>
<proteinExistence type="inferred from homology"/>
<keyword evidence="10" id="KW-1185">Reference proteome</keyword>
<dbReference type="GO" id="GO:0030600">
    <property type="term" value="F:feruloyl esterase activity"/>
    <property type="evidence" value="ECO:0007669"/>
    <property type="project" value="UniProtKB-ARBA"/>
</dbReference>
<keyword evidence="5 8" id="KW-0378">Hydrolase</keyword>
<dbReference type="AlphaFoldDB" id="A0AA38RG64"/>
<keyword evidence="2" id="KW-0719">Serine esterase</keyword>
<dbReference type="PANTHER" id="PTHR33938:SF8">
    <property type="entry name" value="CARBOXYLIC ESTER HYDROLASE"/>
    <property type="match status" value="1"/>
</dbReference>
<dbReference type="Pfam" id="PF07519">
    <property type="entry name" value="Tannase"/>
    <property type="match status" value="1"/>
</dbReference>
<evidence type="ECO:0000256" key="1">
    <source>
        <dbReference type="ARBA" id="ARBA00006249"/>
    </source>
</evidence>
<evidence type="ECO:0000256" key="2">
    <source>
        <dbReference type="ARBA" id="ARBA00022487"/>
    </source>
</evidence>
<keyword evidence="4 8" id="KW-0732">Signal</keyword>
<dbReference type="PANTHER" id="PTHR33938">
    <property type="entry name" value="FERULOYL ESTERASE B-RELATED"/>
    <property type="match status" value="1"/>
</dbReference>
<dbReference type="EMBL" id="JANBVO010000027">
    <property type="protein sequence ID" value="KAJ9139067.1"/>
    <property type="molecule type" value="Genomic_DNA"/>
</dbReference>
<gene>
    <name evidence="9" type="ORF">NKR23_g8139</name>
</gene>
<dbReference type="Proteomes" id="UP001174694">
    <property type="component" value="Unassembled WGS sequence"/>
</dbReference>
<evidence type="ECO:0000313" key="10">
    <source>
        <dbReference type="Proteomes" id="UP001174694"/>
    </source>
</evidence>
<reference evidence="9" key="1">
    <citation type="submission" date="2022-07" db="EMBL/GenBank/DDBJ databases">
        <title>Fungi with potential for degradation of polypropylene.</title>
        <authorList>
            <person name="Gostincar C."/>
        </authorList>
    </citation>
    <scope>NUCLEOTIDE SEQUENCE</scope>
    <source>
        <strain evidence="9">EXF-13308</strain>
    </source>
</reference>
<sequence length="545" mass="58501">MTTVFKIFVTLSCLASLTKATLEAPVLEDQSHGTNVLDYIGAVPACNILAIPTPTLPNGHILKINATTVKNYQLSEQPFQLFPPQVSTSVSFCNVSIDYTHPGWDDVINTQVYLPLEGWNGRLLGTGGGGYATGLVGNAMLTAASLGYAAVGTNGGHTANEDASWALRRPGFVDVPLLVDFASVALSDMTTLGKAITESFYIQKIRYSYFAGCSTGGRQGLMLAQRYPDLYDGIIAAAPAINWPSFVVAEFWPQFIMNSVGVSPPACVLDFITAAAISACDGLDGVLDGVIAAPELCHFDPHSLVGHDVDCDGIYTKITGDHATIALEAWRGPRSANNSFQWYGLNYSASLTALAGVKCAGANCEGDPFPISASWISTMLHKNSSYDLSGVISQDQWDNWFQRSREEYDWIIGTANADLAPFKAAGGKMITYHGLDDPVIFPGGTTQYYQNVISLVANVSDFYRFFTAPGMGHCSGGYGPQPTEVLSQLVNWVERQVTPEALKGTKTSQDGTTGYQPLCPYPLVAAYQGGDPDQASSFKCLETYH</sequence>
<evidence type="ECO:0000313" key="9">
    <source>
        <dbReference type="EMBL" id="KAJ9139067.1"/>
    </source>
</evidence>
<dbReference type="InterPro" id="IPR029058">
    <property type="entry name" value="AB_hydrolase_fold"/>
</dbReference>
<name>A0AA38RG64_9PEZI</name>
<evidence type="ECO:0000256" key="8">
    <source>
        <dbReference type="RuleBase" id="RU361238"/>
    </source>
</evidence>
<feature type="signal peptide" evidence="8">
    <location>
        <begin position="1"/>
        <end position="20"/>
    </location>
</feature>
<keyword evidence="3" id="KW-0479">Metal-binding</keyword>
<organism evidence="9 10">
    <name type="scientific">Pleurostoma richardsiae</name>
    <dbReference type="NCBI Taxonomy" id="41990"/>
    <lineage>
        <taxon>Eukaryota</taxon>
        <taxon>Fungi</taxon>
        <taxon>Dikarya</taxon>
        <taxon>Ascomycota</taxon>
        <taxon>Pezizomycotina</taxon>
        <taxon>Sordariomycetes</taxon>
        <taxon>Sordariomycetidae</taxon>
        <taxon>Calosphaeriales</taxon>
        <taxon>Pleurostomataceae</taxon>
        <taxon>Pleurostoma</taxon>
    </lineage>
</organism>
<keyword evidence="6" id="KW-0106">Calcium</keyword>
<dbReference type="EC" id="3.1.1.-" evidence="8"/>
<dbReference type="Gene3D" id="3.40.50.1820">
    <property type="entry name" value="alpha/beta hydrolase"/>
    <property type="match status" value="1"/>
</dbReference>
<evidence type="ECO:0000256" key="6">
    <source>
        <dbReference type="ARBA" id="ARBA00022837"/>
    </source>
</evidence>
<dbReference type="GO" id="GO:0046872">
    <property type="term" value="F:metal ion binding"/>
    <property type="evidence" value="ECO:0007669"/>
    <property type="project" value="UniProtKB-KW"/>
</dbReference>
<comment type="caution">
    <text evidence="9">The sequence shown here is derived from an EMBL/GenBank/DDBJ whole genome shotgun (WGS) entry which is preliminary data.</text>
</comment>
<evidence type="ECO:0000256" key="3">
    <source>
        <dbReference type="ARBA" id="ARBA00022723"/>
    </source>
</evidence>